<dbReference type="AlphaFoldDB" id="K2G810"/>
<organism evidence="1">
    <name type="scientific">uncultured bacterium</name>
    <name type="common">gcode 4</name>
    <dbReference type="NCBI Taxonomy" id="1234023"/>
    <lineage>
        <taxon>Bacteria</taxon>
        <taxon>environmental samples</taxon>
    </lineage>
</organism>
<protein>
    <submittedName>
        <fullName evidence="1">Uncharacterized protein</fullName>
    </submittedName>
</protein>
<reference evidence="1" key="1">
    <citation type="journal article" date="2012" name="Science">
        <title>Fermentation, hydrogen, and sulfur metabolism in multiple uncultivated bacterial phyla.</title>
        <authorList>
            <person name="Wrighton K.C."/>
            <person name="Thomas B.C."/>
            <person name="Sharon I."/>
            <person name="Miller C.S."/>
            <person name="Castelle C.J."/>
            <person name="VerBerkmoes N.C."/>
            <person name="Wilkins M.J."/>
            <person name="Hettich R.L."/>
            <person name="Lipton M.S."/>
            <person name="Williams K.H."/>
            <person name="Long P.E."/>
            <person name="Banfield J.F."/>
        </authorList>
    </citation>
    <scope>NUCLEOTIDE SEQUENCE [LARGE SCALE GENOMIC DNA]</scope>
</reference>
<comment type="caution">
    <text evidence="1">The sequence shown here is derived from an EMBL/GenBank/DDBJ whole genome shotgun (WGS) entry which is preliminary data.</text>
</comment>
<evidence type="ECO:0000313" key="1">
    <source>
        <dbReference type="EMBL" id="EKE26194.1"/>
    </source>
</evidence>
<proteinExistence type="predicted"/>
<accession>K2G810</accession>
<name>K2G810_9BACT</name>
<dbReference type="EMBL" id="AMFJ01000908">
    <property type="protein sequence ID" value="EKE26194.1"/>
    <property type="molecule type" value="Genomic_DNA"/>
</dbReference>
<sequence length="73" mass="8592">MIEDLLVKLLIKLRYHPFLKNQLVYKVLNKISSFTSTLWTVPCSLIFFLYISNAIRNLTKKYKSESLTEPVQV</sequence>
<gene>
    <name evidence="1" type="ORF">ACD_4C00392G0002</name>
</gene>